<protein>
    <submittedName>
        <fullName evidence="9">Protein kinase domain protein</fullName>
    </submittedName>
</protein>
<gene>
    <name evidence="9" type="ORF">XM38_003940</name>
</gene>
<evidence type="ECO:0000256" key="1">
    <source>
        <dbReference type="ARBA" id="ARBA00004141"/>
    </source>
</evidence>
<reference evidence="9 10" key="1">
    <citation type="journal article" date="2016" name="Biochim. Biophys. Acta">
        <title>Characterization of red-shifted phycobilisomes isolated from the chlorophyll f-containing cyanobacterium Halomicronema hongdechloris.</title>
        <authorList>
            <person name="Li Y."/>
            <person name="Lin Y."/>
            <person name="Garvey C.J."/>
            <person name="Birch D."/>
            <person name="Corkery R.W."/>
            <person name="Loughlin P.C."/>
            <person name="Scheer H."/>
            <person name="Willows R.D."/>
            <person name="Chen M."/>
        </authorList>
    </citation>
    <scope>NUCLEOTIDE SEQUENCE [LARGE SCALE GENOMIC DNA]</scope>
    <source>
        <strain evidence="9 10">C2206</strain>
    </source>
</reference>
<evidence type="ECO:0000256" key="7">
    <source>
        <dbReference type="SAM" id="Phobius"/>
    </source>
</evidence>
<dbReference type="SMART" id="SM00220">
    <property type="entry name" value="S_TKc"/>
    <property type="match status" value="1"/>
</dbReference>
<dbReference type="GO" id="GO:0004674">
    <property type="term" value="F:protein serine/threonine kinase activity"/>
    <property type="evidence" value="ECO:0007669"/>
    <property type="project" value="TreeGrafter"/>
</dbReference>
<keyword evidence="9" id="KW-0418">Kinase</keyword>
<keyword evidence="3" id="KW-0547">Nucleotide-binding</keyword>
<organism evidence="9 10">
    <name type="scientific">Halomicronema hongdechloris C2206</name>
    <dbReference type="NCBI Taxonomy" id="1641165"/>
    <lineage>
        <taxon>Bacteria</taxon>
        <taxon>Bacillati</taxon>
        <taxon>Cyanobacteriota</taxon>
        <taxon>Cyanophyceae</taxon>
        <taxon>Nodosilineales</taxon>
        <taxon>Nodosilineaceae</taxon>
        <taxon>Halomicronema</taxon>
    </lineage>
</organism>
<dbReference type="InterPro" id="IPR011009">
    <property type="entry name" value="Kinase-like_dom_sf"/>
</dbReference>
<dbReference type="PANTHER" id="PTHR24363:SF7">
    <property type="entry name" value="SERINE_THREONINE-PROTEIN KINASE-LIKE PROTEIN E"/>
    <property type="match status" value="1"/>
</dbReference>
<dbReference type="SUPFAM" id="SSF56112">
    <property type="entry name" value="Protein kinase-like (PK-like)"/>
    <property type="match status" value="1"/>
</dbReference>
<evidence type="ECO:0000256" key="2">
    <source>
        <dbReference type="ARBA" id="ARBA00022692"/>
    </source>
</evidence>
<dbReference type="NCBIfam" id="NF045510">
    <property type="entry name" value="4Cys_prefix_kin"/>
    <property type="match status" value="1"/>
</dbReference>
<evidence type="ECO:0000259" key="8">
    <source>
        <dbReference type="PROSITE" id="PS50011"/>
    </source>
</evidence>
<dbReference type="InterPro" id="IPR008271">
    <property type="entry name" value="Ser/Thr_kinase_AS"/>
</dbReference>
<dbReference type="KEGG" id="hhg:XM38_003940"/>
<dbReference type="Pfam" id="PF06271">
    <property type="entry name" value="RDD"/>
    <property type="match status" value="1"/>
</dbReference>
<evidence type="ECO:0000256" key="3">
    <source>
        <dbReference type="ARBA" id="ARBA00022741"/>
    </source>
</evidence>
<dbReference type="Proteomes" id="UP000191901">
    <property type="component" value="Chromosome"/>
</dbReference>
<evidence type="ECO:0000313" key="10">
    <source>
        <dbReference type="Proteomes" id="UP000191901"/>
    </source>
</evidence>
<accession>A0A1Z3HGZ0</accession>
<keyword evidence="2 7" id="KW-0812">Transmembrane</keyword>
<dbReference type="Gene3D" id="3.30.200.20">
    <property type="entry name" value="Phosphorylase Kinase, domain 1"/>
    <property type="match status" value="1"/>
</dbReference>
<keyword evidence="10" id="KW-1185">Reference proteome</keyword>
<keyword evidence="4" id="KW-0067">ATP-binding</keyword>
<feature type="domain" description="Protein kinase" evidence="8">
    <location>
        <begin position="34"/>
        <end position="293"/>
    </location>
</feature>
<evidence type="ECO:0000256" key="6">
    <source>
        <dbReference type="ARBA" id="ARBA00023136"/>
    </source>
</evidence>
<keyword evidence="6 7" id="KW-0472">Membrane</keyword>
<name>A0A1Z3HGZ0_9CYAN</name>
<dbReference type="Gene3D" id="1.10.510.10">
    <property type="entry name" value="Transferase(Phosphotransferase) domain 1"/>
    <property type="match status" value="1"/>
</dbReference>
<dbReference type="Pfam" id="PF00069">
    <property type="entry name" value="Pkinase"/>
    <property type="match status" value="1"/>
</dbReference>
<dbReference type="PROSITE" id="PS50011">
    <property type="entry name" value="PROTEIN_KINASE_DOM"/>
    <property type="match status" value="1"/>
</dbReference>
<dbReference type="PANTHER" id="PTHR24363">
    <property type="entry name" value="SERINE/THREONINE PROTEIN KINASE"/>
    <property type="match status" value="1"/>
</dbReference>
<evidence type="ECO:0000256" key="4">
    <source>
        <dbReference type="ARBA" id="ARBA00022840"/>
    </source>
</evidence>
<feature type="transmembrane region" description="Helical" evidence="7">
    <location>
        <begin position="434"/>
        <end position="454"/>
    </location>
</feature>
<sequence>MSFCINPQCSKPQNSRQPLFCESCGSDLLLDGRYRVIERLGRGGFADTYEVFEFGTPKILKVLHHKEPKALELFKREFDVLSRLNHPGIPKVDPDAYFTFMPKGSLEVLHCFVMEKIEGMDLEKYMEKRGNQPISEKTGLAWLEQIVEILQVIHEQDFLHRDIKPSNIILKPDGQLALIDFGAVREMSQTYMQKSKITAISSAGYTPPEQVNGKAIIQSDFFALGRTFVFLFTGKEPGAFNLDPRTAELVWQDDAKQISERVIGIIDLMMAYIPDNRPALASDVLQEIESPKISQKIETPHSKNIQKQAFWRRFPAAVIDYAAIAILGVIPYSILYEVLDRINPYPSFPYGLFSDEVDPIEEQLHNQQVDLHWQLDNIFQWISLVSTYLIVGAVYHALTESSTRQASPGKRLFKVHLRNEIGNHLGFMKALARAILKQIFWLLFVLYPIASATYVYGSLYWFSLAAFLFVVISLLITLRNKNFLYDLASRTKVLIK</sequence>
<evidence type="ECO:0000313" key="9">
    <source>
        <dbReference type="EMBL" id="ASC69467.1"/>
    </source>
</evidence>
<dbReference type="GO" id="GO:0016020">
    <property type="term" value="C:membrane"/>
    <property type="evidence" value="ECO:0007669"/>
    <property type="project" value="UniProtKB-SubCell"/>
</dbReference>
<comment type="subcellular location">
    <subcellularLocation>
        <location evidence="1">Membrane</location>
        <topology evidence="1">Multi-pass membrane protein</topology>
    </subcellularLocation>
</comment>
<dbReference type="OrthoDB" id="428645at2"/>
<dbReference type="RefSeq" id="WP_080812801.1">
    <property type="nucleotide sequence ID" value="NZ_CP021983.2"/>
</dbReference>
<dbReference type="AlphaFoldDB" id="A0A1Z3HGZ0"/>
<keyword evidence="5 7" id="KW-1133">Transmembrane helix</keyword>
<feature type="transmembrane region" description="Helical" evidence="7">
    <location>
        <begin position="378"/>
        <end position="398"/>
    </location>
</feature>
<proteinExistence type="predicted"/>
<evidence type="ECO:0000256" key="5">
    <source>
        <dbReference type="ARBA" id="ARBA00022989"/>
    </source>
</evidence>
<dbReference type="EMBL" id="CP021983">
    <property type="protein sequence ID" value="ASC69467.1"/>
    <property type="molecule type" value="Genomic_DNA"/>
</dbReference>
<keyword evidence="9" id="KW-0808">Transferase</keyword>
<dbReference type="PROSITE" id="PS00108">
    <property type="entry name" value="PROTEIN_KINASE_ST"/>
    <property type="match status" value="1"/>
</dbReference>
<dbReference type="InterPro" id="IPR000719">
    <property type="entry name" value="Prot_kinase_dom"/>
</dbReference>
<feature type="transmembrane region" description="Helical" evidence="7">
    <location>
        <begin position="314"/>
        <end position="335"/>
    </location>
</feature>
<dbReference type="InterPro" id="IPR010432">
    <property type="entry name" value="RDD"/>
</dbReference>
<feature type="transmembrane region" description="Helical" evidence="7">
    <location>
        <begin position="460"/>
        <end position="478"/>
    </location>
</feature>
<dbReference type="CDD" id="cd14014">
    <property type="entry name" value="STKc_PknB_like"/>
    <property type="match status" value="1"/>
</dbReference>
<dbReference type="GO" id="GO:0005524">
    <property type="term" value="F:ATP binding"/>
    <property type="evidence" value="ECO:0007669"/>
    <property type="project" value="UniProtKB-KW"/>
</dbReference>